<evidence type="ECO:0000313" key="6">
    <source>
        <dbReference type="EMBL" id="KPQ43956.1"/>
    </source>
</evidence>
<dbReference type="AlphaFoldDB" id="A0A0P7ZJG7"/>
<organism evidence="6 7">
    <name type="scientific">Candidatus Methanoperedens nitratireducens</name>
    <dbReference type="NCBI Taxonomy" id="1392998"/>
    <lineage>
        <taxon>Archaea</taxon>
        <taxon>Methanobacteriati</taxon>
        <taxon>Methanobacteriota</taxon>
        <taxon>Stenosarchaea group</taxon>
        <taxon>Methanomicrobia</taxon>
        <taxon>Methanosarcinales</taxon>
        <taxon>ANME-2 cluster</taxon>
        <taxon>Candidatus Methanoperedentaceae</taxon>
        <taxon>Candidatus Methanoperedens</taxon>
    </lineage>
</organism>
<protein>
    <submittedName>
        <fullName evidence="6">Prenyltransferase</fullName>
    </submittedName>
</protein>
<feature type="transmembrane region" description="Helical" evidence="5">
    <location>
        <begin position="237"/>
        <end position="267"/>
    </location>
</feature>
<evidence type="ECO:0000256" key="4">
    <source>
        <dbReference type="ARBA" id="ARBA00023136"/>
    </source>
</evidence>
<evidence type="ECO:0000256" key="2">
    <source>
        <dbReference type="ARBA" id="ARBA00022692"/>
    </source>
</evidence>
<feature type="transmembrane region" description="Helical" evidence="5">
    <location>
        <begin position="20"/>
        <end position="40"/>
    </location>
</feature>
<dbReference type="GO" id="GO:0016765">
    <property type="term" value="F:transferase activity, transferring alkyl or aryl (other than methyl) groups"/>
    <property type="evidence" value="ECO:0007669"/>
    <property type="project" value="InterPro"/>
</dbReference>
<dbReference type="InterPro" id="IPR000537">
    <property type="entry name" value="UbiA_prenyltransferase"/>
</dbReference>
<comment type="caution">
    <text evidence="6">The sequence shown here is derived from an EMBL/GenBank/DDBJ whole genome shotgun (WGS) entry which is preliminary data.</text>
</comment>
<feature type="transmembrane region" description="Helical" evidence="5">
    <location>
        <begin position="181"/>
        <end position="202"/>
    </location>
</feature>
<evidence type="ECO:0000256" key="3">
    <source>
        <dbReference type="ARBA" id="ARBA00022989"/>
    </source>
</evidence>
<evidence type="ECO:0000313" key="7">
    <source>
        <dbReference type="Proteomes" id="UP000050360"/>
    </source>
</evidence>
<name>A0A0P7ZJG7_9EURY</name>
<dbReference type="Proteomes" id="UP000050360">
    <property type="component" value="Unassembled WGS sequence"/>
</dbReference>
<feature type="transmembrane region" description="Helical" evidence="5">
    <location>
        <begin position="52"/>
        <end position="70"/>
    </location>
</feature>
<keyword evidence="3 5" id="KW-1133">Transmembrane helix</keyword>
<evidence type="ECO:0000256" key="5">
    <source>
        <dbReference type="SAM" id="Phobius"/>
    </source>
</evidence>
<dbReference type="GO" id="GO:0005886">
    <property type="term" value="C:plasma membrane"/>
    <property type="evidence" value="ECO:0007669"/>
    <property type="project" value="UniProtKB-SubCell"/>
</dbReference>
<gene>
    <name evidence="6" type="ORF">MPEBLZ_01487</name>
</gene>
<reference evidence="6 7" key="1">
    <citation type="submission" date="2015-09" db="EMBL/GenBank/DDBJ databases">
        <title>A metagenomics-based metabolic model of nitrate-dependent anaerobic oxidation of methane by Methanoperedens-like archaea.</title>
        <authorList>
            <person name="Arshad A."/>
            <person name="Speth D.R."/>
            <person name="De Graaf R.M."/>
            <person name="Op Den Camp H.J."/>
            <person name="Jetten M.S."/>
            <person name="Welte C.U."/>
        </authorList>
    </citation>
    <scope>NUCLEOTIDE SEQUENCE [LARGE SCALE GENOMIC DNA]</scope>
</reference>
<keyword evidence="2 5" id="KW-0812">Transmembrane</keyword>
<accession>A0A0P7ZJG7</accession>
<dbReference type="EMBL" id="LKCM01000119">
    <property type="protein sequence ID" value="KPQ43956.1"/>
    <property type="molecule type" value="Genomic_DNA"/>
</dbReference>
<evidence type="ECO:0000256" key="1">
    <source>
        <dbReference type="ARBA" id="ARBA00004651"/>
    </source>
</evidence>
<sequence length="311" mass="35752">MAPLKIKIVYNNIKELLKLCNTPTTIISPYPFFAIAIFLISRNNFNYNGVNFLLIGIAVTLLSNFASNLWNHCNDLKEDVAQGKKTILTEEPHFQKIAIIIAIFLYITSILVVYRVSLDVERPILRYFLLWALATWCYSDNFIFKKLTGFRLKEHYLGELLTYGIAWPMFTLSTWLIYSDITSTCIIILAAFLLFSISGLLLKDLKDISGDRKAGLKTLGVVFSPSKLIKYSCYLMLIYYFIILTAITINIFNMGILIMAIPLYYFLKNTFIHMYRKKWTLDVGDLNALKSLGYSAYASVFFLGISTFFKF</sequence>
<keyword evidence="4 5" id="KW-0472">Membrane</keyword>
<feature type="transmembrane region" description="Helical" evidence="5">
    <location>
        <begin position="97"/>
        <end position="118"/>
    </location>
</feature>
<dbReference type="Pfam" id="PF01040">
    <property type="entry name" value="UbiA"/>
    <property type="match status" value="1"/>
</dbReference>
<proteinExistence type="predicted"/>
<feature type="transmembrane region" description="Helical" evidence="5">
    <location>
        <begin position="287"/>
        <end position="309"/>
    </location>
</feature>
<feature type="transmembrane region" description="Helical" evidence="5">
    <location>
        <begin position="124"/>
        <end position="144"/>
    </location>
</feature>
<feature type="transmembrane region" description="Helical" evidence="5">
    <location>
        <begin position="156"/>
        <end position="175"/>
    </location>
</feature>
<keyword evidence="6" id="KW-0808">Transferase</keyword>
<comment type="subcellular location">
    <subcellularLocation>
        <location evidence="1">Cell membrane</location>
        <topology evidence="1">Multi-pass membrane protein</topology>
    </subcellularLocation>
</comment>